<dbReference type="InterPro" id="IPR004839">
    <property type="entry name" value="Aminotransferase_I/II_large"/>
</dbReference>
<comment type="similarity">
    <text evidence="2">Belongs to the class-I pyridoxal-phosphate-dependent aminotransferase family.</text>
</comment>
<dbReference type="GO" id="GO:0006520">
    <property type="term" value="P:amino acid metabolic process"/>
    <property type="evidence" value="ECO:0007669"/>
    <property type="project" value="InterPro"/>
</dbReference>
<keyword evidence="5" id="KW-0663">Pyridoxal phosphate</keyword>
<evidence type="ECO:0000256" key="2">
    <source>
        <dbReference type="ARBA" id="ARBA00007441"/>
    </source>
</evidence>
<accession>A0A382ERZ4</accession>
<organism evidence="7">
    <name type="scientific">marine metagenome</name>
    <dbReference type="NCBI Taxonomy" id="408172"/>
    <lineage>
        <taxon>unclassified sequences</taxon>
        <taxon>metagenomes</taxon>
        <taxon>ecological metagenomes</taxon>
    </lineage>
</organism>
<reference evidence="7" key="1">
    <citation type="submission" date="2018-05" db="EMBL/GenBank/DDBJ databases">
        <authorList>
            <person name="Lanie J.A."/>
            <person name="Ng W.-L."/>
            <person name="Kazmierczak K.M."/>
            <person name="Andrzejewski T.M."/>
            <person name="Davidsen T.M."/>
            <person name="Wayne K.J."/>
            <person name="Tettelin H."/>
            <person name="Glass J.I."/>
            <person name="Rusch D."/>
            <person name="Podicherti R."/>
            <person name="Tsui H.-C.T."/>
            <person name="Winkler M.E."/>
        </authorList>
    </citation>
    <scope>NUCLEOTIDE SEQUENCE</scope>
</reference>
<protein>
    <recommendedName>
        <fullName evidence="6">Aminotransferase class I/classII large domain-containing protein</fullName>
    </recommendedName>
</protein>
<dbReference type="SUPFAM" id="SSF53383">
    <property type="entry name" value="PLP-dependent transferases"/>
    <property type="match status" value="1"/>
</dbReference>
<dbReference type="InterPro" id="IPR015422">
    <property type="entry name" value="PyrdxlP-dep_Trfase_small"/>
</dbReference>
<name>A0A382ERZ4_9ZZZZ</name>
<evidence type="ECO:0000313" key="7">
    <source>
        <dbReference type="EMBL" id="SVB53112.1"/>
    </source>
</evidence>
<dbReference type="AlphaFoldDB" id="A0A382ERZ4"/>
<evidence type="ECO:0000256" key="5">
    <source>
        <dbReference type="ARBA" id="ARBA00022898"/>
    </source>
</evidence>
<sequence>MHKVNPNVKGRRKSPTLRTNELSAALEAEGREIFRFGFGESPFPVPQIVTDALVENVSRKSYLPVQGFPELRDAVAAFHGGREGISFTGEQVMIGPGSKELMFLLQLCLEAEVLVPTPCWVSYVPHGEILGRDVRLIHTTLADRWLLSPDRLTSEITDSNPKLLIINYPGNPHGTTYSQSELEALAAVAREHKIIVLSDEIYGELHHDGAHQSLARYYPEGTIISSGLSKWCGAGGWRLGTFIFPKELQWLQEAMTSVASETYSTVSAPIQYAAVTAYRGEKEIESYLTVSRRILKTVGSHCSKSLNDAGLKLCSPEGAFYLFLDFSPFSLEGVETSSALCEKVLEETGVVLLSGSAFRRPKEEMTARLAYVTFDGGEAMTAAGDVASDHFLEEQCPKVLEGIERLANWVESKSSRA</sequence>
<dbReference type="EMBL" id="UINC01045853">
    <property type="protein sequence ID" value="SVB53112.1"/>
    <property type="molecule type" value="Genomic_DNA"/>
</dbReference>
<keyword evidence="4" id="KW-0808">Transferase</keyword>
<dbReference type="PROSITE" id="PS00105">
    <property type="entry name" value="AA_TRANSFER_CLASS_1"/>
    <property type="match status" value="1"/>
</dbReference>
<keyword evidence="3" id="KW-0032">Aminotransferase</keyword>
<evidence type="ECO:0000256" key="3">
    <source>
        <dbReference type="ARBA" id="ARBA00022576"/>
    </source>
</evidence>
<gene>
    <name evidence="7" type="ORF">METZ01_LOCUS205966</name>
</gene>
<evidence type="ECO:0000259" key="6">
    <source>
        <dbReference type="Pfam" id="PF00155"/>
    </source>
</evidence>
<proteinExistence type="inferred from homology"/>
<dbReference type="PANTHER" id="PTHR46383:SF1">
    <property type="entry name" value="ASPARTATE AMINOTRANSFERASE"/>
    <property type="match status" value="1"/>
</dbReference>
<dbReference type="InterPro" id="IPR050596">
    <property type="entry name" value="AspAT/PAT-like"/>
</dbReference>
<dbReference type="Gene3D" id="3.40.640.10">
    <property type="entry name" value="Type I PLP-dependent aspartate aminotransferase-like (Major domain)"/>
    <property type="match status" value="1"/>
</dbReference>
<feature type="domain" description="Aminotransferase class I/classII large" evidence="6">
    <location>
        <begin position="34"/>
        <end position="360"/>
    </location>
</feature>
<dbReference type="Pfam" id="PF00155">
    <property type="entry name" value="Aminotran_1_2"/>
    <property type="match status" value="1"/>
</dbReference>
<dbReference type="GO" id="GO:0030170">
    <property type="term" value="F:pyridoxal phosphate binding"/>
    <property type="evidence" value="ECO:0007669"/>
    <property type="project" value="InterPro"/>
</dbReference>
<dbReference type="PANTHER" id="PTHR46383">
    <property type="entry name" value="ASPARTATE AMINOTRANSFERASE"/>
    <property type="match status" value="1"/>
</dbReference>
<comment type="cofactor">
    <cofactor evidence="1">
        <name>pyridoxal 5'-phosphate</name>
        <dbReference type="ChEBI" id="CHEBI:597326"/>
    </cofactor>
</comment>
<dbReference type="InterPro" id="IPR004838">
    <property type="entry name" value="NHTrfase_class1_PyrdxlP-BS"/>
</dbReference>
<dbReference type="GO" id="GO:0008483">
    <property type="term" value="F:transaminase activity"/>
    <property type="evidence" value="ECO:0007669"/>
    <property type="project" value="UniProtKB-KW"/>
</dbReference>
<evidence type="ECO:0000256" key="1">
    <source>
        <dbReference type="ARBA" id="ARBA00001933"/>
    </source>
</evidence>
<dbReference type="InterPro" id="IPR015424">
    <property type="entry name" value="PyrdxlP-dep_Trfase"/>
</dbReference>
<evidence type="ECO:0000256" key="4">
    <source>
        <dbReference type="ARBA" id="ARBA00022679"/>
    </source>
</evidence>
<dbReference type="CDD" id="cd00609">
    <property type="entry name" value="AAT_like"/>
    <property type="match status" value="1"/>
</dbReference>
<dbReference type="InterPro" id="IPR015421">
    <property type="entry name" value="PyrdxlP-dep_Trfase_major"/>
</dbReference>
<dbReference type="Gene3D" id="3.90.1150.10">
    <property type="entry name" value="Aspartate Aminotransferase, domain 1"/>
    <property type="match status" value="1"/>
</dbReference>